<dbReference type="Proteomes" id="UP001604277">
    <property type="component" value="Unassembled WGS sequence"/>
</dbReference>
<name>A0ABD1UWL9_9LAMI</name>
<evidence type="ECO:0000313" key="1">
    <source>
        <dbReference type="EMBL" id="KAL2529449.1"/>
    </source>
</evidence>
<proteinExistence type="predicted"/>
<accession>A0ABD1UWL9</accession>
<organism evidence="1 2">
    <name type="scientific">Forsythia ovata</name>
    <dbReference type="NCBI Taxonomy" id="205694"/>
    <lineage>
        <taxon>Eukaryota</taxon>
        <taxon>Viridiplantae</taxon>
        <taxon>Streptophyta</taxon>
        <taxon>Embryophyta</taxon>
        <taxon>Tracheophyta</taxon>
        <taxon>Spermatophyta</taxon>
        <taxon>Magnoliopsida</taxon>
        <taxon>eudicotyledons</taxon>
        <taxon>Gunneridae</taxon>
        <taxon>Pentapetalae</taxon>
        <taxon>asterids</taxon>
        <taxon>lamiids</taxon>
        <taxon>Lamiales</taxon>
        <taxon>Oleaceae</taxon>
        <taxon>Forsythieae</taxon>
        <taxon>Forsythia</taxon>
    </lineage>
</organism>
<sequence length="117" mass="13344">MPVLIGKKERHVEDSEDENVFPLVRCSLRIMKNQLAIASSSHNIWKERNVAEKEYPATHHNAHVNTNPLIDATMYPTPEKNAAKFVSEHGAFPHVISNKNIFSIVRIGLQQVIQNHR</sequence>
<protein>
    <submittedName>
        <fullName evidence="1">Uncharacterized protein</fullName>
    </submittedName>
</protein>
<dbReference type="AlphaFoldDB" id="A0ABD1UWL9"/>
<evidence type="ECO:0000313" key="2">
    <source>
        <dbReference type="Proteomes" id="UP001604277"/>
    </source>
</evidence>
<keyword evidence="2" id="KW-1185">Reference proteome</keyword>
<dbReference type="EMBL" id="JBFOLJ010000006">
    <property type="protein sequence ID" value="KAL2529449.1"/>
    <property type="molecule type" value="Genomic_DNA"/>
</dbReference>
<gene>
    <name evidence="1" type="ORF">Fot_22050</name>
</gene>
<comment type="caution">
    <text evidence="1">The sequence shown here is derived from an EMBL/GenBank/DDBJ whole genome shotgun (WGS) entry which is preliminary data.</text>
</comment>
<reference evidence="2" key="1">
    <citation type="submission" date="2024-07" db="EMBL/GenBank/DDBJ databases">
        <title>Two chromosome-level genome assemblies of Korean endemic species Abeliophyllum distichum and Forsythia ovata (Oleaceae).</title>
        <authorList>
            <person name="Jang H."/>
        </authorList>
    </citation>
    <scope>NUCLEOTIDE SEQUENCE [LARGE SCALE GENOMIC DNA]</scope>
</reference>